<dbReference type="HOGENOM" id="CLU_2584093_0_0_7"/>
<dbReference type="KEGG" id="dvu:DVU_1744"/>
<sequence length="80" mass="8945">MNALEKFRVEKGLTYEQMANLSGVTKASVWKHCRGVAEPDVESVARYMQRLGLTFSLIRPDLWPPSPPSSPTMPSVARVK</sequence>
<dbReference type="SMART" id="SM00530">
    <property type="entry name" value="HTH_XRE"/>
    <property type="match status" value="1"/>
</dbReference>
<organism evidence="2 3">
    <name type="scientific">Nitratidesulfovibrio vulgaris (strain ATCC 29579 / DSM 644 / CCUG 34227 / NCIMB 8303 / VKM B-1760 / Hildenborough)</name>
    <name type="common">Desulfovibrio vulgaris</name>
    <dbReference type="NCBI Taxonomy" id="882"/>
    <lineage>
        <taxon>Bacteria</taxon>
        <taxon>Pseudomonadati</taxon>
        <taxon>Thermodesulfobacteriota</taxon>
        <taxon>Desulfovibrionia</taxon>
        <taxon>Desulfovibrionales</taxon>
        <taxon>Desulfovibrionaceae</taxon>
        <taxon>Nitratidesulfovibrio</taxon>
    </lineage>
</organism>
<evidence type="ECO:0000313" key="2">
    <source>
        <dbReference type="EMBL" id="AAS96221.1"/>
    </source>
</evidence>
<gene>
    <name evidence="2" type="ordered locus">DVU_1744</name>
</gene>
<dbReference type="Pfam" id="PF13560">
    <property type="entry name" value="HTH_31"/>
    <property type="match status" value="1"/>
</dbReference>
<accession>Q72B92</accession>
<dbReference type="SUPFAM" id="SSF47413">
    <property type="entry name" value="lambda repressor-like DNA-binding domains"/>
    <property type="match status" value="1"/>
</dbReference>
<dbReference type="PaxDb" id="882-DVU_1744"/>
<dbReference type="EnsemblBacteria" id="AAS96221">
    <property type="protein sequence ID" value="AAS96221"/>
    <property type="gene ID" value="DVU_1744"/>
</dbReference>
<evidence type="ECO:0000313" key="3">
    <source>
        <dbReference type="Proteomes" id="UP000002194"/>
    </source>
</evidence>
<dbReference type="EMBL" id="AE017285">
    <property type="protein sequence ID" value="AAS96221.1"/>
    <property type="molecule type" value="Genomic_DNA"/>
</dbReference>
<proteinExistence type="predicted"/>
<dbReference type="eggNOG" id="COG4197">
    <property type="taxonomic scope" value="Bacteria"/>
</dbReference>
<dbReference type="STRING" id="882.DVU_1744"/>
<dbReference type="Gene3D" id="1.10.260.40">
    <property type="entry name" value="lambda repressor-like DNA-binding domains"/>
    <property type="match status" value="1"/>
</dbReference>
<reference evidence="2 3" key="1">
    <citation type="journal article" date="2004" name="Nat. Biotechnol.">
        <title>The genome sequence of the anaerobic, sulfate-reducing bacterium Desulfovibrio vulgaris Hildenborough.</title>
        <authorList>
            <person name="Heidelberg J.F."/>
            <person name="Seshadri R."/>
            <person name="Haveman S.A."/>
            <person name="Hemme C.L."/>
            <person name="Paulsen I.T."/>
            <person name="Kolonay J.F."/>
            <person name="Eisen J.A."/>
            <person name="Ward N."/>
            <person name="Methe B."/>
            <person name="Brinkac L.M."/>
            <person name="Daugherty S.C."/>
            <person name="Deboy R.T."/>
            <person name="Dodson R.J."/>
            <person name="Durkin A.S."/>
            <person name="Madupu R."/>
            <person name="Nelson W.C."/>
            <person name="Sullivan S.A."/>
            <person name="Fouts D."/>
            <person name="Haft D.H."/>
            <person name="Selengut J."/>
            <person name="Peterson J.D."/>
            <person name="Davidsen T.M."/>
            <person name="Zafar N."/>
            <person name="Zhou L."/>
            <person name="Radune D."/>
            <person name="Dimitrov G."/>
            <person name="Hance M."/>
            <person name="Tran K."/>
            <person name="Khouri H."/>
            <person name="Gill J."/>
            <person name="Utterback T.R."/>
            <person name="Feldblyum T.V."/>
            <person name="Wall J.D."/>
            <person name="Voordouw G."/>
            <person name="Fraser C.M."/>
        </authorList>
    </citation>
    <scope>NUCLEOTIDE SEQUENCE [LARGE SCALE GENOMIC DNA]</scope>
    <source>
        <strain evidence="3">ATCC 29579 / DSM 644 / NCIMB 8303 / VKM B-1760 / Hildenborough</strain>
    </source>
</reference>
<dbReference type="CDD" id="cd00093">
    <property type="entry name" value="HTH_XRE"/>
    <property type="match status" value="1"/>
</dbReference>
<keyword evidence="3" id="KW-1185">Reference proteome</keyword>
<keyword evidence="2" id="KW-0238">DNA-binding</keyword>
<dbReference type="GO" id="GO:0003677">
    <property type="term" value="F:DNA binding"/>
    <property type="evidence" value="ECO:0007669"/>
    <property type="project" value="UniProtKB-KW"/>
</dbReference>
<dbReference type="RefSeq" id="WP_010939032.1">
    <property type="nucleotide sequence ID" value="NZ_CABHLV010000001.1"/>
</dbReference>
<evidence type="ECO:0000259" key="1">
    <source>
        <dbReference type="PROSITE" id="PS50943"/>
    </source>
</evidence>
<dbReference type="PROSITE" id="PS50943">
    <property type="entry name" value="HTH_CROC1"/>
    <property type="match status" value="1"/>
</dbReference>
<dbReference type="InterPro" id="IPR001387">
    <property type="entry name" value="Cro/C1-type_HTH"/>
</dbReference>
<dbReference type="InterPro" id="IPR010982">
    <property type="entry name" value="Lambda_DNA-bd_dom_sf"/>
</dbReference>
<name>Q72B92_NITV2</name>
<dbReference type="Proteomes" id="UP000002194">
    <property type="component" value="Chromosome"/>
</dbReference>
<protein>
    <submittedName>
        <fullName evidence="2">DNA-binding protein</fullName>
    </submittedName>
</protein>
<dbReference type="AlphaFoldDB" id="Q72B92"/>
<feature type="domain" description="HTH cro/C1-type" evidence="1">
    <location>
        <begin position="4"/>
        <end position="58"/>
    </location>
</feature>